<protein>
    <submittedName>
        <fullName evidence="2">Uncharacterized protein LOC136086479</fullName>
    </submittedName>
</protein>
<evidence type="ECO:0000313" key="2">
    <source>
        <dbReference type="RefSeq" id="XP_065664845.1"/>
    </source>
</evidence>
<reference evidence="2" key="1">
    <citation type="submission" date="2025-08" db="UniProtKB">
        <authorList>
            <consortium name="RefSeq"/>
        </authorList>
    </citation>
    <scope>IDENTIFICATION</scope>
</reference>
<dbReference type="Proteomes" id="UP001652625">
    <property type="component" value="Chromosome 10"/>
</dbReference>
<keyword evidence="1" id="KW-1185">Reference proteome</keyword>
<dbReference type="RefSeq" id="XP_065664845.1">
    <property type="nucleotide sequence ID" value="XM_065808773.1"/>
</dbReference>
<organism evidence="1 2">
    <name type="scientific">Hydra vulgaris</name>
    <name type="common">Hydra</name>
    <name type="synonym">Hydra attenuata</name>
    <dbReference type="NCBI Taxonomy" id="6087"/>
    <lineage>
        <taxon>Eukaryota</taxon>
        <taxon>Metazoa</taxon>
        <taxon>Cnidaria</taxon>
        <taxon>Hydrozoa</taxon>
        <taxon>Hydroidolina</taxon>
        <taxon>Anthoathecata</taxon>
        <taxon>Aplanulata</taxon>
        <taxon>Hydridae</taxon>
        <taxon>Hydra</taxon>
    </lineage>
</organism>
<evidence type="ECO:0000313" key="1">
    <source>
        <dbReference type="Proteomes" id="UP001652625"/>
    </source>
</evidence>
<name>A0ABM4CSH2_HYDVU</name>
<sequence>MKKFLKKQHLLKVASTNTNVTPSNPISSTSTASTFAVLTGISASSNTVSTEIISEVKQEIKVCQVNYTMVQIGTEALQKQNFPFPTDEEKKKTLSEKWFTRTLHNGKKLLRI</sequence>
<dbReference type="GeneID" id="136086479"/>
<proteinExistence type="predicted"/>
<accession>A0ABM4CSH2</accession>
<gene>
    <name evidence="2" type="primary">LOC136086479</name>
</gene>